<dbReference type="Pfam" id="PF02653">
    <property type="entry name" value="BPD_transp_2"/>
    <property type="match status" value="1"/>
</dbReference>
<dbReference type="CDD" id="cd06580">
    <property type="entry name" value="TM_PBP1_transp_TpRbsC_like"/>
    <property type="match status" value="1"/>
</dbReference>
<accession>A0A2T5G8P6</accession>
<feature type="transmembrane region" description="Helical" evidence="6">
    <location>
        <begin position="159"/>
        <end position="181"/>
    </location>
</feature>
<organism evidence="7 8">
    <name type="scientific">Brockia lithotrophica</name>
    <dbReference type="NCBI Taxonomy" id="933949"/>
    <lineage>
        <taxon>Bacteria</taxon>
        <taxon>Bacillati</taxon>
        <taxon>Bacillota</taxon>
        <taxon>Bacilli</taxon>
        <taxon>Bacillales</taxon>
        <taxon>Bacillales Family X. Incertae Sedis</taxon>
        <taxon>Brockia</taxon>
    </lineage>
</organism>
<comment type="subcellular location">
    <subcellularLocation>
        <location evidence="1">Cell membrane</location>
        <topology evidence="1">Multi-pass membrane protein</topology>
    </subcellularLocation>
</comment>
<evidence type="ECO:0000313" key="7">
    <source>
        <dbReference type="EMBL" id="PTQ52557.1"/>
    </source>
</evidence>
<feature type="transmembrane region" description="Helical" evidence="6">
    <location>
        <begin position="284"/>
        <end position="302"/>
    </location>
</feature>
<evidence type="ECO:0000256" key="4">
    <source>
        <dbReference type="ARBA" id="ARBA00022989"/>
    </source>
</evidence>
<evidence type="ECO:0000256" key="5">
    <source>
        <dbReference type="ARBA" id="ARBA00023136"/>
    </source>
</evidence>
<keyword evidence="5 6" id="KW-0472">Membrane</keyword>
<feature type="transmembrane region" description="Helical" evidence="6">
    <location>
        <begin position="97"/>
        <end position="119"/>
    </location>
</feature>
<feature type="transmembrane region" description="Helical" evidence="6">
    <location>
        <begin position="68"/>
        <end position="90"/>
    </location>
</feature>
<dbReference type="EMBL" id="PEBW01000002">
    <property type="protein sequence ID" value="PTQ52557.1"/>
    <property type="molecule type" value="Genomic_DNA"/>
</dbReference>
<name>A0A2T5G8P6_9BACL</name>
<dbReference type="PANTHER" id="PTHR43370">
    <property type="entry name" value="SUGAR ABC TRANSPORTER INTEGRAL MEMBRANE PROTEIN-RELATED"/>
    <property type="match status" value="1"/>
</dbReference>
<dbReference type="InterPro" id="IPR001851">
    <property type="entry name" value="ABC_transp_permease"/>
</dbReference>
<dbReference type="GO" id="GO:0022857">
    <property type="term" value="F:transmembrane transporter activity"/>
    <property type="evidence" value="ECO:0007669"/>
    <property type="project" value="InterPro"/>
</dbReference>
<protein>
    <submittedName>
        <fullName evidence="7">Unspecified monosaccharide ABC transport system, permease component 2</fullName>
    </submittedName>
</protein>
<comment type="caution">
    <text evidence="7">The sequence shown here is derived from an EMBL/GenBank/DDBJ whole genome shotgun (WGS) entry which is preliminary data.</text>
</comment>
<dbReference type="AlphaFoldDB" id="A0A2T5G8P6"/>
<feature type="transmembrane region" description="Helical" evidence="6">
    <location>
        <begin position="34"/>
        <end position="56"/>
    </location>
</feature>
<evidence type="ECO:0000313" key="8">
    <source>
        <dbReference type="Proteomes" id="UP000244016"/>
    </source>
</evidence>
<dbReference type="PANTHER" id="PTHR43370:SF1">
    <property type="entry name" value="GUANOSINE ABC TRANSPORTER PERMEASE PROTEIN NUPQ"/>
    <property type="match status" value="1"/>
</dbReference>
<keyword evidence="2" id="KW-1003">Cell membrane</keyword>
<evidence type="ECO:0000256" key="2">
    <source>
        <dbReference type="ARBA" id="ARBA00022475"/>
    </source>
</evidence>
<evidence type="ECO:0000256" key="6">
    <source>
        <dbReference type="SAM" id="Phobius"/>
    </source>
</evidence>
<keyword evidence="3 6" id="KW-0812">Transmembrane</keyword>
<evidence type="ECO:0000256" key="1">
    <source>
        <dbReference type="ARBA" id="ARBA00004651"/>
    </source>
</evidence>
<dbReference type="Proteomes" id="UP000244016">
    <property type="component" value="Unassembled WGS sequence"/>
</dbReference>
<keyword evidence="4 6" id="KW-1133">Transmembrane helix</keyword>
<sequence>MFEALGQFLAITTVYATPLIWASLGGVFSERSGVVGLALEGYMIFGAFAAASSAVVLEASGWGAWGAWPAFFLGGVAGMLLALLHAYASVSLRADQVVSGFVVNFLAFGLSVYLVKVFFHGAGQTDTLRQAVFGRWGIPLLERIPVLGPSVFTTYPSTYLAFLAVLVAYLLLWHTPFGLHLRAAGENAGAAATAGLPVRRIRYVGVLVSGFLAGLGGATVVLTTTGNFSHATISGQGFIALAAMIFGKWHPVGAFLASLFFGIGTGLKNLIQLTPWARDIPLDAILFFPYVLTLLVLAGFVGRAEAPRALGQAYDPEVR</sequence>
<reference evidence="7 8" key="1">
    <citation type="submission" date="2017-08" db="EMBL/GenBank/DDBJ databases">
        <title>Burning lignite coal seam in the remote Altai Mountains harbors a hydrogen-driven thermophilic microbial community.</title>
        <authorList>
            <person name="Kadnikov V.V."/>
            <person name="Mardanov A.V."/>
            <person name="Ivasenko D."/>
            <person name="Beletsky A.V."/>
            <person name="Karnachuk O.V."/>
            <person name="Ravin N.V."/>
        </authorList>
    </citation>
    <scope>NUCLEOTIDE SEQUENCE [LARGE SCALE GENOMIC DNA]</scope>
    <source>
        <strain evidence="7">AL31</strain>
    </source>
</reference>
<dbReference type="GO" id="GO:0005886">
    <property type="term" value="C:plasma membrane"/>
    <property type="evidence" value="ECO:0007669"/>
    <property type="project" value="UniProtKB-SubCell"/>
</dbReference>
<proteinExistence type="predicted"/>
<feature type="transmembrane region" description="Helical" evidence="6">
    <location>
        <begin position="6"/>
        <end position="27"/>
    </location>
</feature>
<feature type="transmembrane region" description="Helical" evidence="6">
    <location>
        <begin position="201"/>
        <end position="222"/>
    </location>
</feature>
<evidence type="ECO:0000256" key="3">
    <source>
        <dbReference type="ARBA" id="ARBA00022692"/>
    </source>
</evidence>
<gene>
    <name evidence="7" type="ORF">BLITH_0736</name>
</gene>